<gene>
    <name evidence="3" type="ORF">HNR19_001538</name>
</gene>
<sequence length="212" mass="23390">MRDERGRTETRRLVLLRHGRTEWNATHRIQGQLDPGLDDTGRAEARAVAPVVAALGPAVLWSSDLARARETAEQVAAASRLVPTYDERLREFHLGERQGLTHAEYERLAPEEFARFRAGEWDEVPGAEHPEAAAKRYAAALHDLLATLAPGETGVVVSHGAVTRTGLVSFLGWPRETARDLRALGNCARVELHERAVGRWALAAYNVLPVVE</sequence>
<evidence type="ECO:0000256" key="2">
    <source>
        <dbReference type="PIRSR" id="PIRSR613078-2"/>
    </source>
</evidence>
<dbReference type="EMBL" id="JACCFP010000001">
    <property type="protein sequence ID" value="NYJ00840.1"/>
    <property type="molecule type" value="Genomic_DNA"/>
</dbReference>
<feature type="active site" description="Tele-phosphohistidine intermediate" evidence="1">
    <location>
        <position position="18"/>
    </location>
</feature>
<dbReference type="InterPro" id="IPR013078">
    <property type="entry name" value="His_Pase_superF_clade-1"/>
</dbReference>
<dbReference type="InterPro" id="IPR029033">
    <property type="entry name" value="His_PPase_superfam"/>
</dbReference>
<organism evidence="3 4">
    <name type="scientific">Nocardioides thalensis</name>
    <dbReference type="NCBI Taxonomy" id="1914755"/>
    <lineage>
        <taxon>Bacteria</taxon>
        <taxon>Bacillati</taxon>
        <taxon>Actinomycetota</taxon>
        <taxon>Actinomycetes</taxon>
        <taxon>Propionibacteriales</taxon>
        <taxon>Nocardioidaceae</taxon>
        <taxon>Nocardioides</taxon>
    </lineage>
</organism>
<name>A0A853BY35_9ACTN</name>
<evidence type="ECO:0000313" key="3">
    <source>
        <dbReference type="EMBL" id="NYJ00840.1"/>
    </source>
</evidence>
<evidence type="ECO:0000313" key="4">
    <source>
        <dbReference type="Proteomes" id="UP000530424"/>
    </source>
</evidence>
<protein>
    <submittedName>
        <fullName evidence="3">Putative phosphoglycerate mutase</fullName>
        <ecNumber evidence="3">5.4.2.12</ecNumber>
    </submittedName>
</protein>
<dbReference type="CDD" id="cd07067">
    <property type="entry name" value="HP_PGM_like"/>
    <property type="match status" value="1"/>
</dbReference>
<dbReference type="RefSeq" id="WP_179667378.1">
    <property type="nucleotide sequence ID" value="NZ_JACCFP010000001.1"/>
</dbReference>
<dbReference type="GO" id="GO:0004619">
    <property type="term" value="F:phosphoglycerate mutase activity"/>
    <property type="evidence" value="ECO:0007669"/>
    <property type="project" value="UniProtKB-EC"/>
</dbReference>
<dbReference type="Pfam" id="PF00300">
    <property type="entry name" value="His_Phos_1"/>
    <property type="match status" value="1"/>
</dbReference>
<comment type="caution">
    <text evidence="3">The sequence shown here is derived from an EMBL/GenBank/DDBJ whole genome shotgun (WGS) entry which is preliminary data.</text>
</comment>
<dbReference type="SMART" id="SM00855">
    <property type="entry name" value="PGAM"/>
    <property type="match status" value="1"/>
</dbReference>
<feature type="binding site" evidence="2">
    <location>
        <begin position="17"/>
        <end position="24"/>
    </location>
    <ligand>
        <name>substrate</name>
    </ligand>
</feature>
<dbReference type="PANTHER" id="PTHR48100">
    <property type="entry name" value="BROAD-SPECIFICITY PHOSPHATASE YOR283W-RELATED"/>
    <property type="match status" value="1"/>
</dbReference>
<feature type="binding site" evidence="2">
    <location>
        <position position="67"/>
    </location>
    <ligand>
        <name>substrate</name>
    </ligand>
</feature>
<dbReference type="InterPro" id="IPR050275">
    <property type="entry name" value="PGM_Phosphatase"/>
</dbReference>
<proteinExistence type="predicted"/>
<dbReference type="SUPFAM" id="SSF53254">
    <property type="entry name" value="Phosphoglycerate mutase-like"/>
    <property type="match status" value="1"/>
</dbReference>
<feature type="active site" description="Proton donor/acceptor" evidence="1">
    <location>
        <position position="91"/>
    </location>
</feature>
<dbReference type="PANTHER" id="PTHR48100:SF62">
    <property type="entry name" value="GLUCOSYL-3-PHOSPHOGLYCERATE PHOSPHATASE"/>
    <property type="match status" value="1"/>
</dbReference>
<keyword evidence="4" id="KW-1185">Reference proteome</keyword>
<keyword evidence="3" id="KW-0413">Isomerase</keyword>
<dbReference type="GO" id="GO:0005737">
    <property type="term" value="C:cytoplasm"/>
    <property type="evidence" value="ECO:0007669"/>
    <property type="project" value="TreeGrafter"/>
</dbReference>
<dbReference type="Proteomes" id="UP000530424">
    <property type="component" value="Unassembled WGS sequence"/>
</dbReference>
<dbReference type="Gene3D" id="3.40.50.1240">
    <property type="entry name" value="Phosphoglycerate mutase-like"/>
    <property type="match status" value="1"/>
</dbReference>
<dbReference type="EC" id="5.4.2.12" evidence="3"/>
<evidence type="ECO:0000256" key="1">
    <source>
        <dbReference type="PIRSR" id="PIRSR613078-1"/>
    </source>
</evidence>
<reference evidence="3 4" key="1">
    <citation type="submission" date="2020-07" db="EMBL/GenBank/DDBJ databases">
        <title>Sequencing the genomes of 1000 actinobacteria strains.</title>
        <authorList>
            <person name="Klenk H.-P."/>
        </authorList>
    </citation>
    <scope>NUCLEOTIDE SEQUENCE [LARGE SCALE GENOMIC DNA]</scope>
    <source>
        <strain evidence="3 4">DSM 103833</strain>
    </source>
</reference>
<dbReference type="AlphaFoldDB" id="A0A853BY35"/>
<accession>A0A853BY35</accession>
<dbReference type="GO" id="GO:0016791">
    <property type="term" value="F:phosphatase activity"/>
    <property type="evidence" value="ECO:0007669"/>
    <property type="project" value="TreeGrafter"/>
</dbReference>